<keyword evidence="1" id="KW-0028">Amino-acid biosynthesis</keyword>
<evidence type="ECO:0008006" key="8">
    <source>
        <dbReference type="Google" id="ProtNLM"/>
    </source>
</evidence>
<name>A0A8J5K7B6_ZINOF</name>
<sequence>MVEPIASYMYCTHPHSWFSGISGRCVAVLLFGSVGLRTQRGRSTPTGSRPLGHSSGVGQSVQLSQPYPLGLTICVRMWLSCSRYTTAGLRDGHGDFIVAGFQSLANEWSSIALITPIFIHGKDLLDEQSRKIASLCEVSSPQELEVLQPNTEAENIVITFQNEWQVIPAENIVAAFQGCDKTVLAVSSTSTEAQVFLEVLEQGLDGVVLKVEDMKEVLKLKEYFDRRNEVRTMLDLTKATITRIEVVGMGDRVCVDLCSLMQPGEGLLVGSFARGLFLVHSECLETNYIASRPFRVNAGPVHAYVAIPGGRTCYLSELQAGKEVIVVDRKGQQRTLIVGRIKIESRPLILVEAKQEHSGSETYSIFLQNAETVGFVCPLQENRSSIPVTSLKVGDEVVIREQGGARHTGIEIQEFILEK</sequence>
<feature type="domain" description="3-dehydroquinate synthase C-terminal" evidence="5">
    <location>
        <begin position="239"/>
        <end position="419"/>
    </location>
</feature>
<feature type="region of interest" description="Disordered" evidence="3">
    <location>
        <begin position="40"/>
        <end position="59"/>
    </location>
</feature>
<dbReference type="InterPro" id="IPR002812">
    <property type="entry name" value="DHQS"/>
</dbReference>
<evidence type="ECO:0000259" key="4">
    <source>
        <dbReference type="Pfam" id="PF01959"/>
    </source>
</evidence>
<evidence type="ECO:0000256" key="3">
    <source>
        <dbReference type="SAM" id="MobiDB-lite"/>
    </source>
</evidence>
<dbReference type="Pfam" id="PF01959">
    <property type="entry name" value="DHQS"/>
    <property type="match status" value="1"/>
</dbReference>
<accession>A0A8J5K7B6</accession>
<dbReference type="PIRSF" id="PIRSF006655">
    <property type="entry name" value="DHQ_synth"/>
    <property type="match status" value="1"/>
</dbReference>
<dbReference type="AlphaFoldDB" id="A0A8J5K7B6"/>
<dbReference type="InterPro" id="IPR056179">
    <property type="entry name" value="DHQS_C"/>
</dbReference>
<evidence type="ECO:0000313" key="6">
    <source>
        <dbReference type="EMBL" id="KAG6476714.1"/>
    </source>
</evidence>
<comment type="caution">
    <text evidence="6">The sequence shown here is derived from an EMBL/GenBank/DDBJ whole genome shotgun (WGS) entry which is preliminary data.</text>
</comment>
<dbReference type="Pfam" id="PF26558">
    <property type="entry name" value="DHQS_2nd"/>
    <property type="match status" value="1"/>
</dbReference>
<evidence type="ECO:0000256" key="1">
    <source>
        <dbReference type="ARBA" id="ARBA00022605"/>
    </source>
</evidence>
<dbReference type="PANTHER" id="PTHR33563">
    <property type="match status" value="1"/>
</dbReference>
<dbReference type="PANTHER" id="PTHR33563:SF1">
    <property type="entry name" value="3-DEHYDROQUINATE SYNTHASE"/>
    <property type="match status" value="1"/>
</dbReference>
<dbReference type="EMBL" id="JACMSC010000018">
    <property type="protein sequence ID" value="KAG6476714.1"/>
    <property type="molecule type" value="Genomic_DNA"/>
</dbReference>
<dbReference type="GO" id="GO:0008652">
    <property type="term" value="P:amino acid biosynthetic process"/>
    <property type="evidence" value="ECO:0007669"/>
    <property type="project" value="UniProtKB-KW"/>
</dbReference>
<protein>
    <recommendedName>
        <fullName evidence="8">3-dehydroquinate synthase</fullName>
    </recommendedName>
</protein>
<dbReference type="GO" id="GO:0003856">
    <property type="term" value="F:3-dehydroquinate synthase activity"/>
    <property type="evidence" value="ECO:0007669"/>
    <property type="project" value="InterPro"/>
</dbReference>
<proteinExistence type="predicted"/>
<dbReference type="GO" id="GO:0016491">
    <property type="term" value="F:oxidoreductase activity"/>
    <property type="evidence" value="ECO:0007669"/>
    <property type="project" value="InterPro"/>
</dbReference>
<dbReference type="InterPro" id="IPR030960">
    <property type="entry name" value="DHQS/DOIS_N"/>
</dbReference>
<dbReference type="GO" id="GO:0009073">
    <property type="term" value="P:aromatic amino acid family biosynthetic process"/>
    <property type="evidence" value="ECO:0007669"/>
    <property type="project" value="UniProtKB-KW"/>
</dbReference>
<organism evidence="6 7">
    <name type="scientific">Zingiber officinale</name>
    <name type="common">Ginger</name>
    <name type="synonym">Amomum zingiber</name>
    <dbReference type="NCBI Taxonomy" id="94328"/>
    <lineage>
        <taxon>Eukaryota</taxon>
        <taxon>Viridiplantae</taxon>
        <taxon>Streptophyta</taxon>
        <taxon>Embryophyta</taxon>
        <taxon>Tracheophyta</taxon>
        <taxon>Spermatophyta</taxon>
        <taxon>Magnoliopsida</taxon>
        <taxon>Liliopsida</taxon>
        <taxon>Zingiberales</taxon>
        <taxon>Zingiberaceae</taxon>
        <taxon>Zingiber</taxon>
    </lineage>
</organism>
<evidence type="ECO:0000256" key="2">
    <source>
        <dbReference type="ARBA" id="ARBA00023141"/>
    </source>
</evidence>
<gene>
    <name evidence="6" type="ORF">ZIOFF_065961</name>
</gene>
<keyword evidence="7" id="KW-1185">Reference proteome</keyword>
<reference evidence="6 7" key="1">
    <citation type="submission" date="2020-08" db="EMBL/GenBank/DDBJ databases">
        <title>Plant Genome Project.</title>
        <authorList>
            <person name="Zhang R.-G."/>
        </authorList>
    </citation>
    <scope>NUCLEOTIDE SEQUENCE [LARGE SCALE GENOMIC DNA]</scope>
    <source>
        <tissue evidence="6">Rhizome</tissue>
    </source>
</reference>
<feature type="domain" description="3-dehydroquinate synthase N-terminal" evidence="4">
    <location>
        <begin position="78"/>
        <end position="224"/>
    </location>
</feature>
<evidence type="ECO:0000313" key="7">
    <source>
        <dbReference type="Proteomes" id="UP000734854"/>
    </source>
</evidence>
<dbReference type="Proteomes" id="UP000734854">
    <property type="component" value="Unassembled WGS sequence"/>
</dbReference>
<keyword evidence="2" id="KW-0057">Aromatic amino acid biosynthesis</keyword>
<evidence type="ECO:0000259" key="5">
    <source>
        <dbReference type="Pfam" id="PF26558"/>
    </source>
</evidence>